<dbReference type="InterPro" id="IPR008919">
    <property type="entry name" value="Retrov_capsid_N"/>
</dbReference>
<dbReference type="PANTHER" id="PTHR33166">
    <property type="entry name" value="GAG_P30 DOMAIN-CONTAINING PROTEIN"/>
    <property type="match status" value="1"/>
</dbReference>
<dbReference type="InterPro" id="IPR050462">
    <property type="entry name" value="Retroviral_Gag-Pol_poly"/>
</dbReference>
<dbReference type="EMBL" id="QRBI01000310">
    <property type="protein sequence ID" value="RMB88830.1"/>
    <property type="molecule type" value="Genomic_DNA"/>
</dbReference>
<comment type="caution">
    <text evidence="11">The sequence shown here is derived from an EMBL/GenBank/DDBJ whole genome shotgun (WGS) entry which is preliminary data.</text>
</comment>
<reference evidence="11 12" key="1">
    <citation type="submission" date="2018-07" db="EMBL/GenBank/DDBJ databases">
        <title>A high quality draft genome assembly of the barn swallow (H. rustica rustica).</title>
        <authorList>
            <person name="Formenti G."/>
            <person name="Chiara M."/>
            <person name="Poveda L."/>
            <person name="Francoijs K.-J."/>
            <person name="Bonisoli-Alquati A."/>
            <person name="Canova L."/>
            <person name="Gianfranceschi L."/>
            <person name="Horner D.S."/>
            <person name="Saino N."/>
        </authorList>
    </citation>
    <scope>NUCLEOTIDE SEQUENCE [LARGE SCALE GENOMIC DNA]</scope>
    <source>
        <strain evidence="11">Chelidonia</strain>
        <tissue evidence="11">Blood</tissue>
    </source>
</reference>
<feature type="domain" description="RNase H type-1" evidence="10">
    <location>
        <begin position="1219"/>
        <end position="1340"/>
    </location>
</feature>
<keyword evidence="7" id="KW-0378">Hydrolase</keyword>
<accession>A0A3M0IL74</accession>
<dbReference type="InterPro" id="IPR012337">
    <property type="entry name" value="RNaseH-like_sf"/>
</dbReference>
<dbReference type="InterPro" id="IPR000477">
    <property type="entry name" value="RT_dom"/>
</dbReference>
<dbReference type="Gene3D" id="4.10.60.10">
    <property type="entry name" value="Zinc finger, CCHC-type"/>
    <property type="match status" value="1"/>
</dbReference>
<dbReference type="GO" id="GO:0008270">
    <property type="term" value="F:zinc ion binding"/>
    <property type="evidence" value="ECO:0007669"/>
    <property type="project" value="InterPro"/>
</dbReference>
<dbReference type="InterPro" id="IPR043502">
    <property type="entry name" value="DNA/RNA_pol_sf"/>
</dbReference>
<dbReference type="SUPFAM" id="SSF58069">
    <property type="entry name" value="Virus ectodomain"/>
    <property type="match status" value="1"/>
</dbReference>
<dbReference type="GO" id="GO:0019068">
    <property type="term" value="P:virion assembly"/>
    <property type="evidence" value="ECO:0007669"/>
    <property type="project" value="InterPro"/>
</dbReference>
<keyword evidence="8" id="KW-0175">Coiled coil</keyword>
<dbReference type="Gene3D" id="1.10.375.10">
    <property type="entry name" value="Human Immunodeficiency Virus Type 1 Capsid Protein"/>
    <property type="match status" value="1"/>
</dbReference>
<dbReference type="CDD" id="cd09273">
    <property type="entry name" value="RNase_HI_RT_Bel"/>
    <property type="match status" value="1"/>
</dbReference>
<dbReference type="InterPro" id="IPR036397">
    <property type="entry name" value="RNaseH_sf"/>
</dbReference>
<comment type="similarity">
    <text evidence="1">Belongs to the beta type-B retroviral polymerase family. HERV class-II K(HML-2) pol subfamily.</text>
</comment>
<dbReference type="Pfam" id="PF00075">
    <property type="entry name" value="RNase_H"/>
    <property type="match status" value="1"/>
</dbReference>
<dbReference type="Gene3D" id="3.30.420.10">
    <property type="entry name" value="Ribonuclease H-like superfamily/Ribonuclease H"/>
    <property type="match status" value="2"/>
</dbReference>
<dbReference type="InterPro" id="IPR002156">
    <property type="entry name" value="RNaseH_domain"/>
</dbReference>
<dbReference type="InterPro" id="IPR043128">
    <property type="entry name" value="Rev_trsase/Diguanyl_cyclase"/>
</dbReference>
<dbReference type="InterPro" id="IPR003036">
    <property type="entry name" value="Gag_P30"/>
</dbReference>
<evidence type="ECO:0000256" key="5">
    <source>
        <dbReference type="ARBA" id="ARBA00022722"/>
    </source>
</evidence>
<dbReference type="Pfam" id="PF00078">
    <property type="entry name" value="RVT_1"/>
    <property type="match status" value="1"/>
</dbReference>
<keyword evidence="6" id="KW-0255">Endonuclease</keyword>
<name>A0A3M0IL74_HIRRU</name>
<protein>
    <recommendedName>
        <fullName evidence="2">ribonuclease H</fullName>
        <ecNumber evidence="2">3.1.26.4</ecNumber>
    </recommendedName>
</protein>
<dbReference type="GO" id="GO:0003676">
    <property type="term" value="F:nucleic acid binding"/>
    <property type="evidence" value="ECO:0007669"/>
    <property type="project" value="InterPro"/>
</dbReference>
<evidence type="ECO:0000256" key="4">
    <source>
        <dbReference type="ARBA" id="ARBA00022695"/>
    </source>
</evidence>
<dbReference type="SUPFAM" id="SSF53098">
    <property type="entry name" value="Ribonuclease H-like"/>
    <property type="match status" value="1"/>
</dbReference>
<evidence type="ECO:0000313" key="11">
    <source>
        <dbReference type="EMBL" id="RMB88830.1"/>
    </source>
</evidence>
<dbReference type="Gene3D" id="2.30.30.850">
    <property type="match status" value="1"/>
</dbReference>
<dbReference type="CDD" id="cd09850">
    <property type="entry name" value="Ebola-like_HR1-HR2"/>
    <property type="match status" value="1"/>
</dbReference>
<feature type="region of interest" description="Disordered" evidence="9">
    <location>
        <begin position="944"/>
        <end position="964"/>
    </location>
</feature>
<dbReference type="GO" id="GO:0006259">
    <property type="term" value="P:DNA metabolic process"/>
    <property type="evidence" value="ECO:0007669"/>
    <property type="project" value="UniProtKB-ARBA"/>
</dbReference>
<evidence type="ECO:0000259" key="10">
    <source>
        <dbReference type="PROSITE" id="PS50879"/>
    </source>
</evidence>
<gene>
    <name evidence="11" type="ORF">DUI87_34764</name>
</gene>
<dbReference type="Proteomes" id="UP000269221">
    <property type="component" value="Unassembled WGS sequence"/>
</dbReference>
<dbReference type="SUPFAM" id="SSF57756">
    <property type="entry name" value="Retrovirus zinc finger-like domains"/>
    <property type="match status" value="1"/>
</dbReference>
<dbReference type="Pfam" id="PF02093">
    <property type="entry name" value="Gag_p30"/>
    <property type="match status" value="1"/>
</dbReference>
<dbReference type="OrthoDB" id="9049599at2759"/>
<dbReference type="InterPro" id="IPR036875">
    <property type="entry name" value="Znf_CCHC_sf"/>
</dbReference>
<dbReference type="Gene3D" id="3.30.70.270">
    <property type="match status" value="1"/>
</dbReference>
<evidence type="ECO:0000256" key="7">
    <source>
        <dbReference type="ARBA" id="ARBA00022801"/>
    </source>
</evidence>
<dbReference type="PROSITE" id="PS50879">
    <property type="entry name" value="RNASE_H_1"/>
    <property type="match status" value="1"/>
</dbReference>
<dbReference type="EC" id="3.1.26.4" evidence="2"/>
<feature type="region of interest" description="Disordered" evidence="9">
    <location>
        <begin position="1"/>
        <end position="33"/>
    </location>
</feature>
<dbReference type="InterPro" id="IPR040643">
    <property type="entry name" value="MLVIN_C"/>
</dbReference>
<evidence type="ECO:0000256" key="6">
    <source>
        <dbReference type="ARBA" id="ARBA00022759"/>
    </source>
</evidence>
<dbReference type="Gene3D" id="1.10.287.210">
    <property type="match status" value="1"/>
</dbReference>
<evidence type="ECO:0000256" key="3">
    <source>
        <dbReference type="ARBA" id="ARBA00022679"/>
    </source>
</evidence>
<keyword evidence="12" id="KW-1185">Reference proteome</keyword>
<dbReference type="GO" id="GO:0016779">
    <property type="term" value="F:nucleotidyltransferase activity"/>
    <property type="evidence" value="ECO:0007669"/>
    <property type="project" value="UniProtKB-KW"/>
</dbReference>
<dbReference type="SUPFAM" id="SSF56672">
    <property type="entry name" value="DNA/RNA polymerases"/>
    <property type="match status" value="1"/>
</dbReference>
<feature type="coiled-coil region" evidence="8">
    <location>
        <begin position="230"/>
        <end position="272"/>
    </location>
</feature>
<evidence type="ECO:0000256" key="8">
    <source>
        <dbReference type="SAM" id="Coils"/>
    </source>
</evidence>
<evidence type="ECO:0000256" key="1">
    <source>
        <dbReference type="ARBA" id="ARBA00010879"/>
    </source>
</evidence>
<keyword evidence="4" id="KW-0548">Nucleotidyltransferase</keyword>
<evidence type="ECO:0000313" key="12">
    <source>
        <dbReference type="Proteomes" id="UP000269221"/>
    </source>
</evidence>
<keyword evidence="5" id="KW-0540">Nuclease</keyword>
<dbReference type="Pfam" id="PF18697">
    <property type="entry name" value="MLVIN_C"/>
    <property type="match status" value="1"/>
</dbReference>
<evidence type="ECO:0000256" key="2">
    <source>
        <dbReference type="ARBA" id="ARBA00012180"/>
    </source>
</evidence>
<dbReference type="GO" id="GO:0004523">
    <property type="term" value="F:RNA-DNA hybrid ribonuclease activity"/>
    <property type="evidence" value="ECO:0007669"/>
    <property type="project" value="UniProtKB-EC"/>
</dbReference>
<organism evidence="11 12">
    <name type="scientific">Hirundo rustica rustica</name>
    <dbReference type="NCBI Taxonomy" id="333673"/>
    <lineage>
        <taxon>Eukaryota</taxon>
        <taxon>Metazoa</taxon>
        <taxon>Chordata</taxon>
        <taxon>Craniata</taxon>
        <taxon>Vertebrata</taxon>
        <taxon>Euteleostomi</taxon>
        <taxon>Archelosauria</taxon>
        <taxon>Archosauria</taxon>
        <taxon>Dinosauria</taxon>
        <taxon>Saurischia</taxon>
        <taxon>Theropoda</taxon>
        <taxon>Coelurosauria</taxon>
        <taxon>Aves</taxon>
        <taxon>Neognathae</taxon>
        <taxon>Neoaves</taxon>
        <taxon>Telluraves</taxon>
        <taxon>Australaves</taxon>
        <taxon>Passeriformes</taxon>
        <taxon>Sylvioidea</taxon>
        <taxon>Hirundinidae</taxon>
        <taxon>Hirundo</taxon>
    </lineage>
</organism>
<keyword evidence="3" id="KW-0808">Transferase</keyword>
<sequence length="1473" mass="166330">MLREAPAGTRKNIPAAKKMDYPAAGGNPTGEGLSRGIGPWVTLVILSQAMYPTNGLHEPQEGMGIETSLPTVPPNLTRNRVLESRVRVDWFTPKRGENRQWNEGVKLNKSNHPMATARKRREVSSLPLITTCKECNKTVWIGGKRESTFVGYLQVNPLCYDKRKLKMCALNGKTYWVGRNEKLQTAALANGPILLDILGENDERVCLRMDKVFCFSKDEEGLDPENKIQKVALEFKRQELAAKKKRMEQERMRTLSEQYEQLEKQSNDWSLATSSKSLFLDLVQEIATELGLTNCWICGGLKSAERWPWKGESLTPEQLLKWDNKILNTLTRPGGWTLDERVIGTICISREGNVYSDVVGYTPCLSTLAVNSNNRSKMWQPEPPNGYWGKEKQGKCNWVEEIELCWHELTNANPYYSLTELVEFWDKTENIDIKWKAPSGISWICGRRAYSELPRKWKGSCTLGMIRPSFFTLPRTGSNLLGAPLYETLSRRKREVKKGLPQVGGNQKWGEEDWPAERIIEYYGPATWAQDGSWGYRTPVYLLNRLIRLQAVVEIVSNHTSDALELVAKQHSQMRAFVYQNRIALDYLLAEEGGVCGKFNDSECCIEINDYGETIRDLAAEIKKVAHVPVQKWNSILKASWWDQIFGTGDWWKKVGFFILCSVAGWVSILDQYPYFFNKSFWQASQETALSGRGASGVQDPSGRPPGIFWEEGSCGPTDHPGKDQNLLELRTKEIWERIAKGYRSDPIGVAKKMKFMVKQHSPDWADLQLLLDALTETEKQLVLKVAGDLAEDDCRTTQEDVKDVFPLQDPGWDPNDDEELGQLKRYQELIVKGLERAIPKTINWSALYAIKQGPSQTPSEFLDHLRDAMRRHTTLDPGSDEGTQQLINLFLGQSTGDIRRKLQKIRGPNSRNLETLLDEAWRVFSNQEEGYKQGMKKLAAAVKEGEKGKHGQGPPKQGPPRLGKDQCAFCKKFGHWKNQFPELRKDLKDAFFCLPLHEASQKIFAFEWESPKTGRKTQFTWCVLPQGYKNSPTIFGEQLAKDLESWEPPPGEGQLFQYVDDLLIATQTQETCVDWTQGIALGILAQNLGPYQRAVACLSKQLDTAAKGWPGCLRAVAAVAISIQEARKFTLGQKMTVLVSHTMSAVLEAKGGHWLSPQRFLKYQAILVEQDDVEIVVTNIVNPASFLSGSTGEPVIHECLETIEATYSSRPELKDTPLEDADTWFTDGSSYVVSGRRHAGYAVTTSKESWQKEKEINIYTDSRYAFGVVHAHGAIWKERGLLNSQGKSIKHAQEILRLLDAIQLPERVAIMHIKAHQKVSSELEEGNMLADREAKEAAKGEVPDKAVEAALIPDGKVSIEVQEGTASIQVGEETLHGYMVALNKQLREIEKYVAGTQNRELDGPVHDVQPGDYVYVKSFAEKTLEPQWEGPFQVLLTTFTAIKIKEQKAWIHHSRVKKAQKEFGKPHQAITN</sequence>
<evidence type="ECO:0000256" key="9">
    <source>
        <dbReference type="SAM" id="MobiDB-lite"/>
    </source>
</evidence>
<dbReference type="STRING" id="333673.A0A3M0IL74"/>
<dbReference type="Gene3D" id="3.10.20.370">
    <property type="match status" value="1"/>
</dbReference>
<dbReference type="SUPFAM" id="SSF47943">
    <property type="entry name" value="Retrovirus capsid protein, N-terminal core domain"/>
    <property type="match status" value="1"/>
</dbReference>
<proteinExistence type="inferred from homology"/>